<dbReference type="InterPro" id="IPR029045">
    <property type="entry name" value="ClpP/crotonase-like_dom_sf"/>
</dbReference>
<dbReference type="STRING" id="1849047.A0A3D8QN85"/>
<reference evidence="4 5" key="1">
    <citation type="journal article" date="2018" name="IMA Fungus">
        <title>IMA Genome-F 9: Draft genome sequence of Annulohypoxylon stygium, Aspergillus mulundensis, Berkeleyomyces basicola (syn. Thielaviopsis basicola), Ceratocystis smalleyi, two Cercospora beticola strains, Coleophoma cylindrospora, Fusarium fracticaudum, Phialophora cf. hyalina, and Morchella septimelata.</title>
        <authorList>
            <person name="Wingfield B.D."/>
            <person name="Bills G.F."/>
            <person name="Dong Y."/>
            <person name="Huang W."/>
            <person name="Nel W.J."/>
            <person name="Swalarsk-Parry B.S."/>
            <person name="Vaghefi N."/>
            <person name="Wilken P.M."/>
            <person name="An Z."/>
            <person name="de Beer Z.W."/>
            <person name="De Vos L."/>
            <person name="Chen L."/>
            <person name="Duong T.A."/>
            <person name="Gao Y."/>
            <person name="Hammerbacher A."/>
            <person name="Kikkert J.R."/>
            <person name="Li Y."/>
            <person name="Li H."/>
            <person name="Li K."/>
            <person name="Li Q."/>
            <person name="Liu X."/>
            <person name="Ma X."/>
            <person name="Naidoo K."/>
            <person name="Pethybridge S.J."/>
            <person name="Sun J."/>
            <person name="Steenkamp E.T."/>
            <person name="van der Nest M.A."/>
            <person name="van Wyk S."/>
            <person name="Wingfield M.J."/>
            <person name="Xiong C."/>
            <person name="Yue Q."/>
            <person name="Zhang X."/>
        </authorList>
    </citation>
    <scope>NUCLEOTIDE SEQUENCE [LARGE SCALE GENOMIC DNA]</scope>
    <source>
        <strain evidence="4 5">BP6252</strain>
    </source>
</reference>
<dbReference type="InterPro" id="IPR005151">
    <property type="entry name" value="Tail-specific_protease"/>
</dbReference>
<dbReference type="PANTHER" id="PTHR37049">
    <property type="entry name" value="PEPTIDASE S41 FAMILY PROTEIN"/>
    <property type="match status" value="1"/>
</dbReference>
<dbReference type="Pfam" id="PF03572">
    <property type="entry name" value="Peptidase_S41"/>
    <property type="match status" value="1"/>
</dbReference>
<name>A0A3D8QN85_9HELO</name>
<gene>
    <name evidence="4" type="ORF">BP6252_10828</name>
</gene>
<dbReference type="Gene3D" id="3.90.226.10">
    <property type="entry name" value="2-enoyl-CoA Hydratase, Chain A, domain 1"/>
    <property type="match status" value="1"/>
</dbReference>
<dbReference type="InterPro" id="IPR056186">
    <property type="entry name" value="PDZ_CPAF-rel"/>
</dbReference>
<dbReference type="GO" id="GO:0008236">
    <property type="term" value="F:serine-type peptidase activity"/>
    <property type="evidence" value="ECO:0007669"/>
    <property type="project" value="InterPro"/>
</dbReference>
<sequence>MRLLVLSGTLFACGTLASVLQVNDVASRAEEPCAQVSALVAPMLAANPNDLAFKKNPPADYEYPPVDLVEAVTKIVNNLSNKAYSNEYAWQMDVFKTFMSARDGHFRYAGDLISRPIRFSRNVSVVSVSMDGVAIPKLYVLDDIQRMQSNPSFKPSAISRINNQNAVTYIQTEADRGFQQDKDAAYNTVMYNPALDFVPGFNVRGFFAGDGRYGFFYPGAETRLDFANGSTAVYQTKARVLGNFTGVVDGESAWQKFCTNPTTTPSGATAPAPTFRPGDPLNSKAIPKGFPKPQVISSDLTAAGYYLQTTANKDVGVLSFNSFEPNTPAEFQAVVQTMLAEMKRDGKTKLIVDLQGNGGGVILNGYDTFRQLFPKTQEIVYARQRVQTGFTALAQQTSDRAKNFNPATSDIDTLGLAEDHFNYRFDLDQNRQRFTSYQDKFGPVPLHGDMYTHLQQWNWSDPLITINQTTGAGMDVTGYGSRKNFTQPFLASNIVMLYDGVCASTCTLFSEMMRNQGNVKSIALGGRPTSKQIQAIGGVKGAQSLGFDFLRLFADFFLQSEASNNKTTALAALTDLPLKRSLDNGINFSDQILVADVKTGIPAQFVREIADCRLFYTPKMMSNITEMWEAAANVAWRGKSCVAGGISEGLVSPREEPLPKQDIVQLNQEAADARAYLEDVRSKAATSTVQRMPMWDSLHGKEIPNMYL</sequence>
<feature type="domain" description="Tail specific protease" evidence="2">
    <location>
        <begin position="314"/>
        <end position="522"/>
    </location>
</feature>
<dbReference type="GO" id="GO:0006508">
    <property type="term" value="P:proteolysis"/>
    <property type="evidence" value="ECO:0007669"/>
    <property type="project" value="InterPro"/>
</dbReference>
<feature type="domain" description="CPAF-like PDZ" evidence="3">
    <location>
        <begin position="118"/>
        <end position="245"/>
    </location>
</feature>
<dbReference type="AlphaFoldDB" id="A0A3D8QN85"/>
<evidence type="ECO:0000259" key="2">
    <source>
        <dbReference type="Pfam" id="PF03572"/>
    </source>
</evidence>
<evidence type="ECO:0000259" key="3">
    <source>
        <dbReference type="Pfam" id="PF23658"/>
    </source>
</evidence>
<feature type="chain" id="PRO_5017675334" evidence="1">
    <location>
        <begin position="18"/>
        <end position="708"/>
    </location>
</feature>
<dbReference type="InterPro" id="IPR052766">
    <property type="entry name" value="S41A_metabolite_peptidase"/>
</dbReference>
<keyword evidence="5" id="KW-1185">Reference proteome</keyword>
<evidence type="ECO:0000313" key="5">
    <source>
        <dbReference type="Proteomes" id="UP000256645"/>
    </source>
</evidence>
<organism evidence="4 5">
    <name type="scientific">Coleophoma cylindrospora</name>
    <dbReference type="NCBI Taxonomy" id="1849047"/>
    <lineage>
        <taxon>Eukaryota</taxon>
        <taxon>Fungi</taxon>
        <taxon>Dikarya</taxon>
        <taxon>Ascomycota</taxon>
        <taxon>Pezizomycotina</taxon>
        <taxon>Leotiomycetes</taxon>
        <taxon>Helotiales</taxon>
        <taxon>Dermateaceae</taxon>
        <taxon>Coleophoma</taxon>
    </lineage>
</organism>
<evidence type="ECO:0000256" key="1">
    <source>
        <dbReference type="SAM" id="SignalP"/>
    </source>
</evidence>
<dbReference type="Proteomes" id="UP000256645">
    <property type="component" value="Unassembled WGS sequence"/>
</dbReference>
<accession>A0A3D8QN85</accession>
<dbReference type="PANTHER" id="PTHR37049:SF4">
    <property type="entry name" value="RHODANESE DOMAIN-CONTAINING PROTEIN"/>
    <property type="match status" value="1"/>
</dbReference>
<keyword evidence="1" id="KW-0732">Signal</keyword>
<proteinExistence type="predicted"/>
<dbReference type="EMBL" id="PDLM01000013">
    <property type="protein sequence ID" value="RDW63283.1"/>
    <property type="molecule type" value="Genomic_DNA"/>
</dbReference>
<dbReference type="OrthoDB" id="27214at2759"/>
<comment type="caution">
    <text evidence="4">The sequence shown here is derived from an EMBL/GenBank/DDBJ whole genome shotgun (WGS) entry which is preliminary data.</text>
</comment>
<dbReference type="Pfam" id="PF23658">
    <property type="entry name" value="PDZ_CPAF_rel"/>
    <property type="match status" value="1"/>
</dbReference>
<protein>
    <submittedName>
        <fullName evidence="4">Uncharacterized protein</fullName>
    </submittedName>
</protein>
<dbReference type="SUPFAM" id="SSF52096">
    <property type="entry name" value="ClpP/crotonase"/>
    <property type="match status" value="1"/>
</dbReference>
<feature type="signal peptide" evidence="1">
    <location>
        <begin position="1"/>
        <end position="17"/>
    </location>
</feature>
<evidence type="ECO:0000313" key="4">
    <source>
        <dbReference type="EMBL" id="RDW63283.1"/>
    </source>
</evidence>